<dbReference type="Pfam" id="PF12911">
    <property type="entry name" value="OppC_N"/>
    <property type="match status" value="1"/>
</dbReference>
<keyword evidence="7 9" id="KW-1133">Transmembrane helix</keyword>
<keyword evidence="8 9" id="KW-0472">Membrane</keyword>
<gene>
    <name evidence="11" type="ORF">G4223_02290</name>
</gene>
<evidence type="ECO:0000313" key="12">
    <source>
        <dbReference type="Proteomes" id="UP000480684"/>
    </source>
</evidence>
<keyword evidence="6" id="KW-0653">Protein transport</keyword>
<comment type="subcellular location">
    <subcellularLocation>
        <location evidence="1 9">Cell membrane</location>
        <topology evidence="1 9">Multi-pass membrane protein</topology>
    </subcellularLocation>
</comment>
<dbReference type="GO" id="GO:0005886">
    <property type="term" value="C:plasma membrane"/>
    <property type="evidence" value="ECO:0007669"/>
    <property type="project" value="UniProtKB-SubCell"/>
</dbReference>
<dbReference type="GO" id="GO:0015031">
    <property type="term" value="P:protein transport"/>
    <property type="evidence" value="ECO:0007669"/>
    <property type="project" value="UniProtKB-KW"/>
</dbReference>
<feature type="transmembrane region" description="Helical" evidence="9">
    <location>
        <begin position="154"/>
        <end position="173"/>
    </location>
</feature>
<evidence type="ECO:0000256" key="3">
    <source>
        <dbReference type="ARBA" id="ARBA00022475"/>
    </source>
</evidence>
<evidence type="ECO:0000313" key="11">
    <source>
        <dbReference type="EMBL" id="NFV78943.1"/>
    </source>
</evidence>
<evidence type="ECO:0000256" key="2">
    <source>
        <dbReference type="ARBA" id="ARBA00022448"/>
    </source>
</evidence>
<reference evidence="11 12" key="1">
    <citation type="submission" date="2020-02" db="EMBL/GenBank/DDBJ databases">
        <authorList>
            <person name="Dziuba M."/>
            <person name="Kuznetsov B."/>
            <person name="Mardanov A."/>
            <person name="Ravin N."/>
            <person name="Grouzdev D."/>
        </authorList>
    </citation>
    <scope>NUCLEOTIDE SEQUENCE [LARGE SCALE GENOMIC DNA]</scope>
    <source>
        <strain evidence="11 12">SpK</strain>
    </source>
</reference>
<dbReference type="GO" id="GO:0015833">
    <property type="term" value="P:peptide transport"/>
    <property type="evidence" value="ECO:0007669"/>
    <property type="project" value="UniProtKB-KW"/>
</dbReference>
<evidence type="ECO:0000256" key="9">
    <source>
        <dbReference type="RuleBase" id="RU363032"/>
    </source>
</evidence>
<name>A0A7C9QRS6_9PROT</name>
<dbReference type="CDD" id="cd06261">
    <property type="entry name" value="TM_PBP2"/>
    <property type="match status" value="1"/>
</dbReference>
<feature type="transmembrane region" description="Helical" evidence="9">
    <location>
        <begin position="262"/>
        <end position="280"/>
    </location>
</feature>
<dbReference type="PANTHER" id="PTHR43386:SF1">
    <property type="entry name" value="D,D-DIPEPTIDE TRANSPORT SYSTEM PERMEASE PROTEIN DDPC-RELATED"/>
    <property type="match status" value="1"/>
</dbReference>
<evidence type="ECO:0000256" key="8">
    <source>
        <dbReference type="ARBA" id="ARBA00023136"/>
    </source>
</evidence>
<sequence length="296" mass="30715">MTPVAARALRRLRHDRPALLGVAVLLAMIGAAALAPWLFQDPEAMDLTALFAPPSAEHWLGTDELGRDVLARLAHGGRVSLAVAGATAVLAAVFGTALGLLAGYHGGRLDALLMRLTDGVMALPLLPLLIVLAAVDPAKLGIPPESMGDEAFAIGRIVVIIAAVGWTTVARLVRAQTLSVKARDYVRAATAIGASPGRVMRRHILPNVASPIVVAVTLSVGNIVLVESALSFLGLGIRPPLASWGNMLTGAMTVVWSAPAQALWPGLAIFLTVLSANMVGDGLQRALDPRAGDAEF</sequence>
<evidence type="ECO:0000256" key="4">
    <source>
        <dbReference type="ARBA" id="ARBA00022692"/>
    </source>
</evidence>
<dbReference type="InterPro" id="IPR000515">
    <property type="entry name" value="MetI-like"/>
</dbReference>
<dbReference type="GO" id="GO:0055085">
    <property type="term" value="P:transmembrane transport"/>
    <property type="evidence" value="ECO:0007669"/>
    <property type="project" value="InterPro"/>
</dbReference>
<feature type="domain" description="ABC transmembrane type-1" evidence="10">
    <location>
        <begin position="77"/>
        <end position="280"/>
    </location>
</feature>
<dbReference type="Pfam" id="PF00528">
    <property type="entry name" value="BPD_transp_1"/>
    <property type="match status" value="1"/>
</dbReference>
<dbReference type="InterPro" id="IPR050366">
    <property type="entry name" value="BP-dependent_transpt_permease"/>
</dbReference>
<dbReference type="SUPFAM" id="SSF161098">
    <property type="entry name" value="MetI-like"/>
    <property type="match status" value="1"/>
</dbReference>
<dbReference type="AlphaFoldDB" id="A0A7C9QRS6"/>
<evidence type="ECO:0000259" key="10">
    <source>
        <dbReference type="PROSITE" id="PS50928"/>
    </source>
</evidence>
<evidence type="ECO:0000256" key="6">
    <source>
        <dbReference type="ARBA" id="ARBA00022927"/>
    </source>
</evidence>
<keyword evidence="3" id="KW-1003">Cell membrane</keyword>
<keyword evidence="4 9" id="KW-0812">Transmembrane</keyword>
<proteinExistence type="inferred from homology"/>
<comment type="caution">
    <text evidence="11">The sequence shown here is derived from an EMBL/GenBank/DDBJ whole genome shotgun (WGS) entry which is preliminary data.</text>
</comment>
<keyword evidence="12" id="KW-1185">Reference proteome</keyword>
<keyword evidence="5" id="KW-0571">Peptide transport</keyword>
<dbReference type="Proteomes" id="UP000480684">
    <property type="component" value="Unassembled WGS sequence"/>
</dbReference>
<evidence type="ECO:0000256" key="1">
    <source>
        <dbReference type="ARBA" id="ARBA00004651"/>
    </source>
</evidence>
<dbReference type="Gene3D" id="1.10.3720.10">
    <property type="entry name" value="MetI-like"/>
    <property type="match status" value="1"/>
</dbReference>
<feature type="transmembrane region" description="Helical" evidence="9">
    <location>
        <begin position="79"/>
        <end position="104"/>
    </location>
</feature>
<dbReference type="RefSeq" id="WP_163674426.1">
    <property type="nucleotide sequence ID" value="NZ_JAAIYP010000007.1"/>
</dbReference>
<feature type="transmembrane region" description="Helical" evidence="9">
    <location>
        <begin position="116"/>
        <end position="134"/>
    </location>
</feature>
<protein>
    <submittedName>
        <fullName evidence="11">ABC transporter permease</fullName>
    </submittedName>
</protein>
<dbReference type="EMBL" id="JAAIYP010000007">
    <property type="protein sequence ID" value="NFV78943.1"/>
    <property type="molecule type" value="Genomic_DNA"/>
</dbReference>
<evidence type="ECO:0000256" key="7">
    <source>
        <dbReference type="ARBA" id="ARBA00022989"/>
    </source>
</evidence>
<dbReference type="InterPro" id="IPR035906">
    <property type="entry name" value="MetI-like_sf"/>
</dbReference>
<keyword evidence="2 9" id="KW-0813">Transport</keyword>
<dbReference type="InterPro" id="IPR025966">
    <property type="entry name" value="OppC_N"/>
</dbReference>
<organism evidence="11 12">
    <name type="scientific">Magnetospirillum aberrantis SpK</name>
    <dbReference type="NCBI Taxonomy" id="908842"/>
    <lineage>
        <taxon>Bacteria</taxon>
        <taxon>Pseudomonadati</taxon>
        <taxon>Pseudomonadota</taxon>
        <taxon>Alphaproteobacteria</taxon>
        <taxon>Rhodospirillales</taxon>
        <taxon>Rhodospirillaceae</taxon>
        <taxon>Magnetospirillum</taxon>
    </lineage>
</organism>
<dbReference type="PANTHER" id="PTHR43386">
    <property type="entry name" value="OLIGOPEPTIDE TRANSPORT SYSTEM PERMEASE PROTEIN APPC"/>
    <property type="match status" value="1"/>
</dbReference>
<feature type="transmembrane region" description="Helical" evidence="9">
    <location>
        <begin position="208"/>
        <end position="237"/>
    </location>
</feature>
<feature type="transmembrane region" description="Helical" evidence="9">
    <location>
        <begin position="18"/>
        <end position="39"/>
    </location>
</feature>
<dbReference type="PROSITE" id="PS50928">
    <property type="entry name" value="ABC_TM1"/>
    <property type="match status" value="1"/>
</dbReference>
<evidence type="ECO:0000256" key="5">
    <source>
        <dbReference type="ARBA" id="ARBA00022856"/>
    </source>
</evidence>
<comment type="similarity">
    <text evidence="9">Belongs to the binding-protein-dependent transport system permease family.</text>
</comment>
<accession>A0A7C9QRS6</accession>